<evidence type="ECO:0000256" key="4">
    <source>
        <dbReference type="ARBA" id="ARBA00022448"/>
    </source>
</evidence>
<dbReference type="OrthoDB" id="19553at2759"/>
<dbReference type="AlphaFoldDB" id="A8YXZ4"/>
<name>A8YXZ4_BOVIN</name>
<evidence type="ECO:0000313" key="13">
    <source>
        <dbReference type="EMBL" id="AAI07557.1"/>
    </source>
</evidence>
<dbReference type="InterPro" id="IPR045331">
    <property type="entry name" value="MITD1_N"/>
</dbReference>
<dbReference type="GO" id="GO:0031902">
    <property type="term" value="C:late endosome membrane"/>
    <property type="evidence" value="ECO:0007669"/>
    <property type="project" value="UniProtKB-SubCell"/>
</dbReference>
<evidence type="ECO:0000256" key="10">
    <source>
        <dbReference type="ARBA" id="ARBA00069954"/>
    </source>
</evidence>
<dbReference type="EMBL" id="BC107556">
    <property type="protein sequence ID" value="AAI07557.1"/>
    <property type="molecule type" value="mRNA"/>
</dbReference>
<organism evidence="13">
    <name type="scientific">Bos taurus</name>
    <name type="common">Bovine</name>
    <dbReference type="NCBI Taxonomy" id="9913"/>
    <lineage>
        <taxon>Eukaryota</taxon>
        <taxon>Metazoa</taxon>
        <taxon>Chordata</taxon>
        <taxon>Craniata</taxon>
        <taxon>Vertebrata</taxon>
        <taxon>Euteleostomi</taxon>
        <taxon>Mammalia</taxon>
        <taxon>Eutheria</taxon>
        <taxon>Laurasiatheria</taxon>
        <taxon>Artiodactyla</taxon>
        <taxon>Ruminantia</taxon>
        <taxon>Pecora</taxon>
        <taxon>Bovidae</taxon>
        <taxon>Bovinae</taxon>
        <taxon>Bos</taxon>
    </lineage>
</organism>
<dbReference type="Gene3D" id="1.20.58.80">
    <property type="entry name" value="Phosphotransferase system, lactose/cellobiose-type IIA subunit"/>
    <property type="match status" value="1"/>
</dbReference>
<dbReference type="FunFam" id="1.20.58.80:FF:000021">
    <property type="entry name" value="MIT domain-containing protein 1"/>
    <property type="match status" value="1"/>
</dbReference>
<protein>
    <recommendedName>
        <fullName evidence="10">MIT domain-containing protein 1</fullName>
    </recommendedName>
</protein>
<evidence type="ECO:0000256" key="7">
    <source>
        <dbReference type="ARBA" id="ARBA00023136"/>
    </source>
</evidence>
<feature type="coiled-coil region" evidence="11">
    <location>
        <begin position="58"/>
        <end position="89"/>
    </location>
</feature>
<dbReference type="SUPFAM" id="SSF116846">
    <property type="entry name" value="MIT domain"/>
    <property type="match status" value="1"/>
</dbReference>
<proteinExistence type="evidence at transcript level"/>
<evidence type="ECO:0000256" key="8">
    <source>
        <dbReference type="ARBA" id="ARBA00023306"/>
    </source>
</evidence>
<keyword evidence="8" id="KW-0131">Cell cycle</keyword>
<comment type="subunit">
    <text evidence="9">Homodimer. Interacts (via MIT domain) with CHMP1A, CHMP1B, CHMP2A and IST1.</text>
</comment>
<evidence type="ECO:0000256" key="9">
    <source>
        <dbReference type="ARBA" id="ARBA00061935"/>
    </source>
</evidence>
<dbReference type="Pfam" id="PF04212">
    <property type="entry name" value="MIT"/>
    <property type="match status" value="1"/>
</dbReference>
<evidence type="ECO:0000256" key="11">
    <source>
        <dbReference type="SAM" id="Coils"/>
    </source>
</evidence>
<dbReference type="GO" id="GO:0030496">
    <property type="term" value="C:midbody"/>
    <property type="evidence" value="ECO:0007669"/>
    <property type="project" value="UniProtKB-SubCell"/>
</dbReference>
<keyword evidence="6" id="KW-0967">Endosome</keyword>
<dbReference type="GO" id="GO:0051301">
    <property type="term" value="P:cell division"/>
    <property type="evidence" value="ECO:0007669"/>
    <property type="project" value="UniProtKB-KW"/>
</dbReference>
<dbReference type="CDD" id="cd02683">
    <property type="entry name" value="MIT_1"/>
    <property type="match status" value="1"/>
</dbReference>
<keyword evidence="4" id="KW-0813">Transport</keyword>
<dbReference type="InterPro" id="IPR036181">
    <property type="entry name" value="MIT_dom_sf"/>
</dbReference>
<evidence type="ECO:0000256" key="6">
    <source>
        <dbReference type="ARBA" id="ARBA00022753"/>
    </source>
</evidence>
<evidence type="ECO:0000256" key="1">
    <source>
        <dbReference type="ARBA" id="ARBA00004125"/>
    </source>
</evidence>
<reference evidence="13" key="1">
    <citation type="submission" date="2005-10" db="EMBL/GenBank/DDBJ databases">
        <authorList>
            <person name="Moore S."/>
            <person name="Alexander L."/>
            <person name="Brownstein M."/>
            <person name="Guan L."/>
            <person name="Lobo S."/>
            <person name="Meng Y."/>
            <person name="Tanaguchi M."/>
            <person name="Wang Z."/>
            <person name="Yu J."/>
            <person name="Prange C."/>
            <person name="Schreiber K."/>
            <person name="Shenmen C."/>
            <person name="Wagner L."/>
            <person name="Bala M."/>
            <person name="Barbazuk S."/>
            <person name="Barber S."/>
            <person name="Babakaiff R."/>
            <person name="Beland J."/>
            <person name="Chun E."/>
            <person name="Del Rio L."/>
            <person name="Gibson S."/>
            <person name="Hanson R."/>
            <person name="Kirkpatrick R."/>
            <person name="Liu J."/>
            <person name="Matsuo C."/>
            <person name="Mayo M."/>
            <person name="Santos R.R."/>
            <person name="Stott J."/>
            <person name="Tsai M."/>
            <person name="Wong D."/>
            <person name="Siddiqui A."/>
            <person name="Holt R."/>
            <person name="Jones S.J."/>
            <person name="Marra M.A."/>
        </authorList>
    </citation>
    <scope>NUCLEOTIDE SEQUENCE</scope>
    <source>
        <strain evidence="13">L1 Hereford</strain>
        <tissue evidence="13">Uterus</tissue>
    </source>
</reference>
<evidence type="ECO:0000256" key="3">
    <source>
        <dbReference type="ARBA" id="ARBA00004633"/>
    </source>
</evidence>
<dbReference type="SMART" id="SM00745">
    <property type="entry name" value="MIT"/>
    <property type="match status" value="1"/>
</dbReference>
<evidence type="ECO:0000256" key="2">
    <source>
        <dbReference type="ARBA" id="ARBA00004214"/>
    </source>
</evidence>
<sequence>MSRSSLAQDPGSTAALTVLKRALDLESESRGPQALVCYQEGIDLLLQVLKGTKDETKKRNLRKIISDHMDRAEHLKKRLDQEKEGKEAVLESVCLSPCDKACLTQCSWLCPLELSVVWTVYPWELTGLFCISSS</sequence>
<dbReference type="KEGG" id="bta:504291"/>
<dbReference type="InterPro" id="IPR007330">
    <property type="entry name" value="MIT_dom"/>
</dbReference>
<keyword evidence="11" id="KW-0175">Coiled coil</keyword>
<comment type="subcellular location">
    <subcellularLocation>
        <location evidence="1">Endosome membrane</location>
        <topology evidence="1">Peripheral membrane protein</topology>
        <orientation evidence="1">Cytoplasmic side</orientation>
    </subcellularLocation>
    <subcellularLocation>
        <location evidence="3">Late endosome membrane</location>
        <topology evidence="3">Peripheral membrane protein</topology>
    </subcellularLocation>
    <subcellularLocation>
        <location evidence="2">Midbody</location>
    </subcellularLocation>
</comment>
<accession>A8YXZ4</accession>
<gene>
    <name evidence="13" type="primary">MITD1</name>
</gene>
<evidence type="ECO:0000259" key="12">
    <source>
        <dbReference type="SMART" id="SM00745"/>
    </source>
</evidence>
<keyword evidence="7" id="KW-0472">Membrane</keyword>
<keyword evidence="5" id="KW-0132">Cell division</keyword>
<evidence type="ECO:0000256" key="5">
    <source>
        <dbReference type="ARBA" id="ARBA00022618"/>
    </source>
</evidence>
<feature type="domain" description="MIT" evidence="12">
    <location>
        <begin position="8"/>
        <end position="86"/>
    </location>
</feature>